<dbReference type="Proteomes" id="UP001497482">
    <property type="component" value="Chromosome 17"/>
</dbReference>
<keyword evidence="2" id="KW-1003">Cell membrane</keyword>
<dbReference type="InterPro" id="IPR000723">
    <property type="entry name" value="GPR_3/6/12_orphan"/>
</dbReference>
<evidence type="ECO:0000313" key="11">
    <source>
        <dbReference type="Proteomes" id="UP001497482"/>
    </source>
</evidence>
<gene>
    <name evidence="10" type="ORF">KC01_LOCUS16530</name>
</gene>
<evidence type="ECO:0000313" key="10">
    <source>
        <dbReference type="EMBL" id="CAL1586477.1"/>
    </source>
</evidence>
<evidence type="ECO:0008006" key="12">
    <source>
        <dbReference type="Google" id="ProtNLM"/>
    </source>
</evidence>
<dbReference type="EMBL" id="OZ035839">
    <property type="protein sequence ID" value="CAL1586477.1"/>
    <property type="molecule type" value="Genomic_DNA"/>
</dbReference>
<keyword evidence="4" id="KW-0297">G-protein coupled receptor</keyword>
<keyword evidence="9" id="KW-0449">Lipoprotein</keyword>
<dbReference type="GO" id="GO:0005886">
    <property type="term" value="C:plasma membrane"/>
    <property type="evidence" value="ECO:0007669"/>
    <property type="project" value="UniProtKB-SubCell"/>
</dbReference>
<keyword evidence="8" id="KW-0807">Transducer</keyword>
<accession>A0AAV2KE67</accession>
<comment type="subcellular location">
    <subcellularLocation>
        <location evidence="1">Cell membrane</location>
        <topology evidence="1">Multi-pass membrane protein</topology>
    </subcellularLocation>
</comment>
<reference evidence="10 11" key="1">
    <citation type="submission" date="2024-04" db="EMBL/GenBank/DDBJ databases">
        <authorList>
            <person name="Waldvogel A.-M."/>
            <person name="Schoenle A."/>
        </authorList>
    </citation>
    <scope>NUCLEOTIDE SEQUENCE [LARGE SCALE GENOMIC DNA]</scope>
</reference>
<sequence length="193" mass="21260">MLHAPKRGNPCALLRVGRTRTRTRAEASAAAGEKKLVVFGRVCVEVRQDERIATRQRLLCIPGNRSMEFSTAPLDFPINPWDIMLCMSGTVIACENAIVVAIIFYTPTLRTPMFVLIGSLATADLLAGTVVHVRSQVGAAAPEKKSFCPFIVLIHNTHHCALSSRCRERRTLIRPRTSTAVGRLLRGVQVRSD</sequence>
<dbReference type="PANTHER" id="PTHR22750">
    <property type="entry name" value="G-PROTEIN COUPLED RECEPTOR"/>
    <property type="match status" value="1"/>
</dbReference>
<keyword evidence="2" id="KW-0472">Membrane</keyword>
<keyword evidence="3" id="KW-0597">Phosphoprotein</keyword>
<dbReference type="Gene3D" id="1.20.1070.10">
    <property type="entry name" value="Rhodopsin 7-helix transmembrane proteins"/>
    <property type="match status" value="1"/>
</dbReference>
<keyword evidence="7" id="KW-0325">Glycoprotein</keyword>
<proteinExistence type="predicted"/>
<evidence type="ECO:0000256" key="3">
    <source>
        <dbReference type="ARBA" id="ARBA00022553"/>
    </source>
</evidence>
<protein>
    <recommendedName>
        <fullName evidence="12">G-protein coupled receptors family 1 profile domain-containing protein</fullName>
    </recommendedName>
</protein>
<evidence type="ECO:0000256" key="2">
    <source>
        <dbReference type="ARBA" id="ARBA00022475"/>
    </source>
</evidence>
<organism evidence="10 11">
    <name type="scientific">Knipowitschia caucasica</name>
    <name type="common">Caucasian dwarf goby</name>
    <name type="synonym">Pomatoschistus caucasicus</name>
    <dbReference type="NCBI Taxonomy" id="637954"/>
    <lineage>
        <taxon>Eukaryota</taxon>
        <taxon>Metazoa</taxon>
        <taxon>Chordata</taxon>
        <taxon>Craniata</taxon>
        <taxon>Vertebrata</taxon>
        <taxon>Euteleostomi</taxon>
        <taxon>Actinopterygii</taxon>
        <taxon>Neopterygii</taxon>
        <taxon>Teleostei</taxon>
        <taxon>Neoteleostei</taxon>
        <taxon>Acanthomorphata</taxon>
        <taxon>Gobiaria</taxon>
        <taxon>Gobiiformes</taxon>
        <taxon>Gobioidei</taxon>
        <taxon>Gobiidae</taxon>
        <taxon>Gobiinae</taxon>
        <taxon>Knipowitschia</taxon>
    </lineage>
</organism>
<keyword evidence="6" id="KW-0675">Receptor</keyword>
<dbReference type="PRINTS" id="PR00644">
    <property type="entry name" value="GPRORPHANR"/>
</dbReference>
<evidence type="ECO:0000256" key="4">
    <source>
        <dbReference type="ARBA" id="ARBA00023040"/>
    </source>
</evidence>
<dbReference type="AlphaFoldDB" id="A0AAV2KE67"/>
<evidence type="ECO:0000256" key="5">
    <source>
        <dbReference type="ARBA" id="ARBA00023139"/>
    </source>
</evidence>
<evidence type="ECO:0000256" key="9">
    <source>
        <dbReference type="ARBA" id="ARBA00023288"/>
    </source>
</evidence>
<evidence type="ECO:0000256" key="7">
    <source>
        <dbReference type="ARBA" id="ARBA00023180"/>
    </source>
</evidence>
<evidence type="ECO:0000256" key="1">
    <source>
        <dbReference type="ARBA" id="ARBA00004651"/>
    </source>
</evidence>
<dbReference type="GO" id="GO:0004930">
    <property type="term" value="F:G protein-coupled receptor activity"/>
    <property type="evidence" value="ECO:0007669"/>
    <property type="project" value="UniProtKB-KW"/>
</dbReference>
<name>A0AAV2KE67_KNICA</name>
<evidence type="ECO:0000256" key="6">
    <source>
        <dbReference type="ARBA" id="ARBA00023170"/>
    </source>
</evidence>
<evidence type="ECO:0000256" key="8">
    <source>
        <dbReference type="ARBA" id="ARBA00023224"/>
    </source>
</evidence>
<keyword evidence="11" id="KW-1185">Reference proteome</keyword>
<keyword evidence="5" id="KW-0564">Palmitate</keyword>
<dbReference type="SUPFAM" id="SSF81321">
    <property type="entry name" value="Family A G protein-coupled receptor-like"/>
    <property type="match status" value="1"/>
</dbReference>